<comment type="caution">
    <text evidence="2">The sequence shown here is derived from an EMBL/GenBank/DDBJ whole genome shotgun (WGS) entry which is preliminary data.</text>
</comment>
<gene>
    <name evidence="2" type="ORF">H8S37_12115</name>
</gene>
<dbReference type="Pfam" id="PF02288">
    <property type="entry name" value="Dehydratase_MU"/>
    <property type="match status" value="1"/>
</dbReference>
<feature type="compositionally biased region" description="Low complexity" evidence="1">
    <location>
        <begin position="22"/>
        <end position="37"/>
    </location>
</feature>
<proteinExistence type="predicted"/>
<reference evidence="2" key="1">
    <citation type="submission" date="2020-08" db="EMBL/GenBank/DDBJ databases">
        <title>Genome public.</title>
        <authorList>
            <person name="Liu C."/>
            <person name="Sun Q."/>
        </authorList>
    </citation>
    <scope>NUCLEOTIDE SEQUENCE</scope>
    <source>
        <strain evidence="2">NSJ-55</strain>
    </source>
</reference>
<organism evidence="2 3">
    <name type="scientific">Mediterraneibacter hominis</name>
    <dbReference type="NCBI Taxonomy" id="2763054"/>
    <lineage>
        <taxon>Bacteria</taxon>
        <taxon>Bacillati</taxon>
        <taxon>Bacillota</taxon>
        <taxon>Clostridia</taxon>
        <taxon>Lachnospirales</taxon>
        <taxon>Lachnospiraceae</taxon>
        <taxon>Mediterraneibacter</taxon>
    </lineage>
</organism>
<dbReference type="EMBL" id="JACOPF010000002">
    <property type="protein sequence ID" value="MBC5689665.1"/>
    <property type="molecule type" value="Genomic_DNA"/>
</dbReference>
<sequence length="231" mass="25164">MQINEDLIKQITNAVLTQMEQAASSAGSPSASDTSLSEQLPSLAGKERINEEKTSYHDYPRARKGTDPKEVVIGVGAAFQKEITKTINGIPLDSVLRNVKAGIEEEGMNPRVVKILDTSDVCFMALEAAKLSGSGIGVGIQSKGTTVIHQRDLYPLSNLELFPQAPLMTLETYRQIGKNAAKYVKGEQVVPIPCTNDPMSRPKYQVKAAIMHIAETEQLDPEVGIIEWEGK</sequence>
<dbReference type="InterPro" id="IPR010254">
    <property type="entry name" value="B12-dep_deHydtase_bsu"/>
</dbReference>
<feature type="compositionally biased region" description="Basic and acidic residues" evidence="1">
    <location>
        <begin position="45"/>
        <end position="63"/>
    </location>
</feature>
<feature type="region of interest" description="Disordered" evidence="1">
    <location>
        <begin position="22"/>
        <end position="63"/>
    </location>
</feature>
<dbReference type="AlphaFoldDB" id="A0A923LJ15"/>
<dbReference type="SUPFAM" id="SSF52968">
    <property type="entry name" value="B12-dependent dehydatase associated subunit"/>
    <property type="match status" value="1"/>
</dbReference>
<protein>
    <submittedName>
        <fullName evidence="2">Propanediol/glycerol family dehydratase medium subunit</fullName>
    </submittedName>
</protein>
<evidence type="ECO:0000256" key="1">
    <source>
        <dbReference type="SAM" id="MobiDB-lite"/>
    </source>
</evidence>
<accession>A0A923LJ15</accession>
<dbReference type="NCBIfam" id="NF011616">
    <property type="entry name" value="PRK15042.1"/>
    <property type="match status" value="1"/>
</dbReference>
<dbReference type="PIRSF" id="PIRSF018506">
    <property type="entry name" value="Prpndl_dhdrts_md"/>
    <property type="match status" value="1"/>
</dbReference>
<dbReference type="InterPro" id="IPR025541">
    <property type="entry name" value="Ppandiol/glycerol_DHydtase_msu"/>
</dbReference>
<dbReference type="Proteomes" id="UP000652477">
    <property type="component" value="Unassembled WGS sequence"/>
</dbReference>
<keyword evidence="3" id="KW-1185">Reference proteome</keyword>
<dbReference type="RefSeq" id="WP_186876323.1">
    <property type="nucleotide sequence ID" value="NZ_JACOPF010000002.1"/>
</dbReference>
<dbReference type="InterPro" id="IPR003208">
    <property type="entry name" value="Dehydtase/Dehydtase_re"/>
</dbReference>
<evidence type="ECO:0000313" key="3">
    <source>
        <dbReference type="Proteomes" id="UP000652477"/>
    </source>
</evidence>
<name>A0A923LJ15_9FIRM</name>
<evidence type="ECO:0000313" key="2">
    <source>
        <dbReference type="EMBL" id="MBC5689665.1"/>
    </source>
</evidence>
<dbReference type="Gene3D" id="3.40.50.10150">
    <property type="entry name" value="B12-dependent dehydatase associated subunit"/>
    <property type="match status" value="1"/>
</dbReference>